<evidence type="ECO:0000259" key="1">
    <source>
        <dbReference type="Pfam" id="PF20703"/>
    </source>
</evidence>
<protein>
    <submittedName>
        <fullName evidence="2">Pentapeptide repeat-containing protein</fullName>
    </submittedName>
</protein>
<dbReference type="PANTHER" id="PTHR14136:SF17">
    <property type="entry name" value="BTB_POZ DOMAIN-CONTAINING PROTEIN KCTD9"/>
    <property type="match status" value="1"/>
</dbReference>
<keyword evidence="3" id="KW-1185">Reference proteome</keyword>
<dbReference type="RefSeq" id="WP_265264136.1">
    <property type="nucleotide sequence ID" value="NZ_JAIHOM010000035.1"/>
</dbReference>
<name>A0ABT3L4E1_9CYAN</name>
<dbReference type="Proteomes" id="UP001526426">
    <property type="component" value="Unassembled WGS sequence"/>
</dbReference>
<dbReference type="PANTHER" id="PTHR14136">
    <property type="entry name" value="BTB_POZ DOMAIN-CONTAINING PROTEIN KCTD9"/>
    <property type="match status" value="1"/>
</dbReference>
<dbReference type="Pfam" id="PF20703">
    <property type="entry name" value="nSTAND1"/>
    <property type="match status" value="1"/>
</dbReference>
<gene>
    <name evidence="2" type="ORF">K4A83_08855</name>
</gene>
<accession>A0ABT3L4E1</accession>
<dbReference type="Gene3D" id="2.160.20.80">
    <property type="entry name" value="E3 ubiquitin-protein ligase SopA"/>
    <property type="match status" value="2"/>
</dbReference>
<dbReference type="Pfam" id="PF00805">
    <property type="entry name" value="Pentapeptide"/>
    <property type="match status" value="2"/>
</dbReference>
<dbReference type="SUPFAM" id="SSF52540">
    <property type="entry name" value="P-loop containing nucleoside triphosphate hydrolases"/>
    <property type="match status" value="1"/>
</dbReference>
<reference evidence="2 3" key="1">
    <citation type="submission" date="2021-08" db="EMBL/GenBank/DDBJ databases">
        <title>Draft genome sequence of Spirulina subsalsa with high tolerance to salinity and hype-accumulation of phycocyanin.</title>
        <authorList>
            <person name="Pei H."/>
            <person name="Jiang L."/>
        </authorList>
    </citation>
    <scope>NUCLEOTIDE SEQUENCE [LARGE SCALE GENOMIC DNA]</scope>
    <source>
        <strain evidence="2 3">FACHB-351</strain>
    </source>
</reference>
<dbReference type="InterPro" id="IPR049052">
    <property type="entry name" value="nSTAND1"/>
</dbReference>
<dbReference type="SUPFAM" id="SSF141571">
    <property type="entry name" value="Pentapeptide repeat-like"/>
    <property type="match status" value="1"/>
</dbReference>
<dbReference type="EMBL" id="JAIHOM010000035">
    <property type="protein sequence ID" value="MCW6036376.1"/>
    <property type="molecule type" value="Genomic_DNA"/>
</dbReference>
<sequence length="769" mass="86835">MENNQISQRVDHAEKSQIISKMLNSMAISLSLDGTGNQVIIYPDRSLDLPKKTPPFRELGPNPYKGLLAFQETDSDRFFGRETQVAKLWEQLRTLYESDSKSRILIVYGPSGSGKSSLVRAGLIPQLVRQPLPVQGGVRIASFIPGTHPLDALANALARVATDDLSPATKSLEFLDLIQKLGKRQNEDKFTGLWKIGAILPNINTCPLIVLVDQFEEIYSQCKSAEERDLFIGNLLYAAGDRGKQVSVILTFRSDFLGELQQHPPLYRLFSAPEHGHLIHPMLPDELRRAIAKPAELAHHPFEDTLIDLLLEQIEGRENALPLLQFALKRIWEGLKVGIPAVKTLEEIGGVGGALAGEAQRLYEQLTPADQILARRIFLGLVEVGEYGTDSHYSRRRVLFSELVAQREEEERVRAIIRQFSEPSVRFLSVYSDHKNGDTTEERKRYNTIEVAHEALIRNWGQLGEWLKQHEQKLARKRRIEQLAQEWLDAGKVSGYLLKDRPLDDAKKFMATCDSETKLSSLALEFVKKSQWKQRTRLGMLLSGLFLGVFVPSIYAIHTQKLNEATQILNTAEGSCPRNPRIVGTLQYLKFASLFDRNLLTRPQSNLCYAVITNINLDGFTFIESDFQNANLQKTKLRKALLDNTKFQGAFLEEADFRDSVLTKAKLDCFNNDCSNSDNITQLSNADFRKTTLLNTSFKNAVMYNVKLDQAKLYGTDLSEVKGLTNNQLDGAELCQVTLPDYLRNDKNLDPDRDCNDAIRLMITSLKDE</sequence>
<evidence type="ECO:0000313" key="3">
    <source>
        <dbReference type="Proteomes" id="UP001526426"/>
    </source>
</evidence>
<dbReference type="InterPro" id="IPR027417">
    <property type="entry name" value="P-loop_NTPase"/>
</dbReference>
<dbReference type="InterPro" id="IPR051082">
    <property type="entry name" value="Pentapeptide-BTB/POZ_domain"/>
</dbReference>
<proteinExistence type="predicted"/>
<dbReference type="Gene3D" id="3.40.50.300">
    <property type="entry name" value="P-loop containing nucleotide triphosphate hydrolases"/>
    <property type="match status" value="1"/>
</dbReference>
<feature type="domain" description="Novel STAND NTPase 1" evidence="1">
    <location>
        <begin position="63"/>
        <end position="492"/>
    </location>
</feature>
<evidence type="ECO:0000313" key="2">
    <source>
        <dbReference type="EMBL" id="MCW6036376.1"/>
    </source>
</evidence>
<dbReference type="InterPro" id="IPR001646">
    <property type="entry name" value="5peptide_repeat"/>
</dbReference>
<comment type="caution">
    <text evidence="2">The sequence shown here is derived from an EMBL/GenBank/DDBJ whole genome shotgun (WGS) entry which is preliminary data.</text>
</comment>
<organism evidence="2 3">
    <name type="scientific">Spirulina subsalsa FACHB-351</name>
    <dbReference type="NCBI Taxonomy" id="234711"/>
    <lineage>
        <taxon>Bacteria</taxon>
        <taxon>Bacillati</taxon>
        <taxon>Cyanobacteriota</taxon>
        <taxon>Cyanophyceae</taxon>
        <taxon>Spirulinales</taxon>
        <taxon>Spirulinaceae</taxon>
        <taxon>Spirulina</taxon>
    </lineage>
</organism>